<feature type="compositionally biased region" description="Acidic residues" evidence="1">
    <location>
        <begin position="87"/>
        <end position="104"/>
    </location>
</feature>
<dbReference type="OrthoDB" id="28755at2759"/>
<feature type="compositionally biased region" description="Low complexity" evidence="1">
    <location>
        <begin position="41"/>
        <end position="53"/>
    </location>
</feature>
<comment type="caution">
    <text evidence="3">The sequence shown here is derived from an EMBL/GenBank/DDBJ whole genome shotgun (WGS) entry which is preliminary data.</text>
</comment>
<evidence type="ECO:0000256" key="2">
    <source>
        <dbReference type="SAM" id="SignalP"/>
    </source>
</evidence>
<name>A0A9P6LRE9_9FUNG</name>
<reference evidence="3" key="1">
    <citation type="journal article" date="2020" name="Fungal Divers.">
        <title>Resolving the Mortierellaceae phylogeny through synthesis of multi-gene phylogenetics and phylogenomics.</title>
        <authorList>
            <person name="Vandepol N."/>
            <person name="Liber J."/>
            <person name="Desiro A."/>
            <person name="Na H."/>
            <person name="Kennedy M."/>
            <person name="Barry K."/>
            <person name="Grigoriev I.V."/>
            <person name="Miller A.N."/>
            <person name="O'Donnell K."/>
            <person name="Stajich J.E."/>
            <person name="Bonito G."/>
        </authorList>
    </citation>
    <scope>NUCLEOTIDE SEQUENCE</scope>
    <source>
        <strain evidence="3">MES-2147</strain>
    </source>
</reference>
<feature type="region of interest" description="Disordered" evidence="1">
    <location>
        <begin position="40"/>
        <end position="127"/>
    </location>
</feature>
<feature type="compositionally biased region" description="Polar residues" evidence="1">
    <location>
        <begin position="54"/>
        <end position="86"/>
    </location>
</feature>
<feature type="region of interest" description="Disordered" evidence="1">
    <location>
        <begin position="168"/>
        <end position="189"/>
    </location>
</feature>
<feature type="non-terminal residue" evidence="3">
    <location>
        <position position="223"/>
    </location>
</feature>
<keyword evidence="2" id="KW-0732">Signal</keyword>
<evidence type="ECO:0000256" key="1">
    <source>
        <dbReference type="SAM" id="MobiDB-lite"/>
    </source>
</evidence>
<feature type="compositionally biased region" description="Low complexity" evidence="1">
    <location>
        <begin position="179"/>
        <end position="189"/>
    </location>
</feature>
<organism evidence="3 4">
    <name type="scientific">Modicella reniformis</name>
    <dbReference type="NCBI Taxonomy" id="1440133"/>
    <lineage>
        <taxon>Eukaryota</taxon>
        <taxon>Fungi</taxon>
        <taxon>Fungi incertae sedis</taxon>
        <taxon>Mucoromycota</taxon>
        <taxon>Mortierellomycotina</taxon>
        <taxon>Mortierellomycetes</taxon>
        <taxon>Mortierellales</taxon>
        <taxon>Mortierellaceae</taxon>
        <taxon>Modicella</taxon>
    </lineage>
</organism>
<dbReference type="AlphaFoldDB" id="A0A9P6LRE9"/>
<dbReference type="EMBL" id="JAAAHW010011112">
    <property type="protein sequence ID" value="KAF9921065.1"/>
    <property type="molecule type" value="Genomic_DNA"/>
</dbReference>
<sequence>MVIALCGVSWAVAMWIPFAMVGEIISDMKDRLLVDEFTSSDDLQGQQDQQQQQRNYGTISSGSTLENDSTTEGGHSNSTSTIPSQGQDDDDDNDDDNDDSDDSDDEHHHHHQHGLTDSELEQERKKQGQHLDAGLVLGVHNLYIVFPQFVDAIVASCLFALIGSGNHNQPSSPLPPSLSPSSSLSTLTTTTTTGDKYVEYWTAGEPEPVGWILRFGGLMALVA</sequence>
<evidence type="ECO:0000313" key="4">
    <source>
        <dbReference type="Proteomes" id="UP000749646"/>
    </source>
</evidence>
<keyword evidence="4" id="KW-1185">Reference proteome</keyword>
<evidence type="ECO:0000313" key="3">
    <source>
        <dbReference type="EMBL" id="KAF9921065.1"/>
    </source>
</evidence>
<proteinExistence type="predicted"/>
<feature type="chain" id="PRO_5040217507" description="Solute carrier family 40 protein" evidence="2">
    <location>
        <begin position="27"/>
        <end position="223"/>
    </location>
</feature>
<accession>A0A9P6LRE9</accession>
<protein>
    <recommendedName>
        <fullName evidence="5">Solute carrier family 40 protein</fullName>
    </recommendedName>
</protein>
<feature type="signal peptide" evidence="2">
    <location>
        <begin position="1"/>
        <end position="26"/>
    </location>
</feature>
<evidence type="ECO:0008006" key="5">
    <source>
        <dbReference type="Google" id="ProtNLM"/>
    </source>
</evidence>
<dbReference type="Proteomes" id="UP000749646">
    <property type="component" value="Unassembled WGS sequence"/>
</dbReference>
<gene>
    <name evidence="3" type="ORF">BGZ65_010696</name>
</gene>